<proteinExistence type="predicted"/>
<evidence type="ECO:0000256" key="3">
    <source>
        <dbReference type="SAM" id="MobiDB-lite"/>
    </source>
</evidence>
<evidence type="ECO:0000256" key="1">
    <source>
        <dbReference type="ARBA" id="ARBA00004123"/>
    </source>
</evidence>
<comment type="subcellular location">
    <subcellularLocation>
        <location evidence="1">Nucleus</location>
    </subcellularLocation>
</comment>
<evidence type="ECO:0000256" key="2">
    <source>
        <dbReference type="ARBA" id="ARBA00023242"/>
    </source>
</evidence>
<dbReference type="Pfam" id="PF07967">
    <property type="entry name" value="zf-C3HC"/>
    <property type="match status" value="1"/>
</dbReference>
<keyword evidence="2" id="KW-0539">Nucleus</keyword>
<dbReference type="Proteomes" id="UP000053237">
    <property type="component" value="Unassembled WGS sequence"/>
</dbReference>
<dbReference type="STRING" id="65357.A0A024GTQ1"/>
<dbReference type="InterPro" id="IPR012935">
    <property type="entry name" value="NuBaID_N"/>
</dbReference>
<evidence type="ECO:0000313" key="6">
    <source>
        <dbReference type="Proteomes" id="UP000053237"/>
    </source>
</evidence>
<organism evidence="5 6">
    <name type="scientific">Albugo candida</name>
    <dbReference type="NCBI Taxonomy" id="65357"/>
    <lineage>
        <taxon>Eukaryota</taxon>
        <taxon>Sar</taxon>
        <taxon>Stramenopiles</taxon>
        <taxon>Oomycota</taxon>
        <taxon>Peronosporomycetes</taxon>
        <taxon>Albuginales</taxon>
        <taxon>Albuginaceae</taxon>
        <taxon>Albugo</taxon>
    </lineage>
</organism>
<reference evidence="5 6" key="1">
    <citation type="submission" date="2012-05" db="EMBL/GenBank/DDBJ databases">
        <title>Recombination and specialization in a pathogen metapopulation.</title>
        <authorList>
            <person name="Gardiner A."/>
            <person name="Kemen E."/>
            <person name="Schultz-Larsen T."/>
            <person name="MacLean D."/>
            <person name="Van Oosterhout C."/>
            <person name="Jones J.D.G."/>
        </authorList>
    </citation>
    <scope>NUCLEOTIDE SEQUENCE [LARGE SCALE GENOMIC DNA]</scope>
    <source>
        <strain evidence="5 6">Ac Nc2</strain>
    </source>
</reference>
<sequence>MHCKDLNMDEMYRNTLSEWKSATCSVEIALTARNSSTDTSSTSLRCDPLNHNFFLERVATFSIATWCAKPPPIDVYQAARHGWVNSITDILTCSCCHATLCFSIDTTLTQEGVDRVAAQFAKLLINGHHHHCPWRDNPSPSAFTMLPVLTATARVRQLVTDVFEISTTVMQFISDQNESNKWLEWFLAPNQWDYTDTVWSTVSQWVLSVEKQKPDTKSPVPDNTSIQTKAFLLVLHGWKLQRVADDSHQRGGISYLWCSYCNRRQLLDKNVKSDDISDPLQRMMKAVEPQREAKRSCTNSDRFLTHCRDHRWFCAWVRQGEGIGDERQPGWKQCVQALESVMTTCTTKSRSFDISTPRKSPQSLSIADLIAASHTVFRTYKLRPQETKIFQNMLFLVALEEPQDTWRERIQRIVQRCANDIEHSDNENTSENAIKSITKTGGAGRDRFRDLLSDTKGPAEKPHTKSYKVAPFHSQKIVQVRQSSHLREHEALTIGIARVKCTDTHTRRFYGLWMEALQRWEHCVFGSKCIERQQSMKTSENQAHYQCWKLNQMLHCWLEVLKISQKHRFRLENLRVLQATRIQSKVLHTLSLYVLDRKDVEKKICWLGSAHELTFQRRFFLEWKEFVRAAWEVRECKLSRYKHVHTRKWLHRLLWSWRIVAEACERTKTAVVRVSRQRQRQMVACNFTAWKYYHREKSSELNEYVRKCRLHIASDVFQIWKCVYRVRIVVQRVRRTVQSSKVFQAWKHFRDEHFIWESHSVSARALYVQNLLRNCFNAMRWNRNNSQRIHNERIAVWKRIHTYQKREILTLWQCKAKERTVILNVFPTVLKFFWMRWTHIFGRRREINGRRNRNAIRTCRKVLAAWAFRVQIQRKRKQFGAYKRRKQLRSLISHWRFLTLFHQRVKRYQRRITASRVEHLRRLVWEAWKLSHLLRHSIATTHQTLRGKRYSARILAFWHSYCLQKRQRIKLLALWKKRSENMNLWSKFAYWKRWNAQKRTYTLALAKSHAFGCVSRQRRIVRQWRANAAKMRFENAAKLTFERKRTKAFLRHWRRIVEALRGLIALQARWMARDTRKTWRRCLYQWKNCLITLKKLENCKFSWEIAKRKRELFQSITLWKSFCTTEQKLRAVSEQTEKRIKAVGLCFWRRRARYCRLRKRVLLCFEMNTWKNWKEYIRRHRLVRNRFFTTASMSVRRKAYSGLFRWRCFVLEAQSNAQKRYLLCLENTRQKITLWRHRHAFSKQERLRKCFAVERSNWSRMRSEWRVWKLFLKRKKAEKRVRNEEFLGLFSWTLDSWRRRRTERQRTRYLMRAAERIRSRCVLFRWKRASEMEREAFMSLRNQWEAIQCNRIVERWRQFVSEQRPSRTFIVSQTQKRKRELFYLWRAFAVLRKSERFLRQNTENRIRKQTEFRFWRHWRTAFLLFAFRRKASLRLLQIARSQAQKRALHRWKKTAQQDVNVRDFEVRQHVRICSNVFVSWKRSFYDRKEALRVEKQLKMVHECFLLGCIRDRICKRVGNWRKCTFLREKRADRNLQITFNDLRTHTIRQRQIRFATDDFLARWKGSPGVRLRKIIFMWKFRLERQTIDMWTFQTLRSKRNERNRTCLSLLCHSISLEEAWLSWKIRLRVERLRRRARSRENRRIESRFLLWWKAFTASISKQKKATVEVAFLRKKQMYLQVLKAWRRATRKCREQRDDQYRNETTAENVRGFLSLKRDTFFGAFGTFGTRVFVIRIVLRSYALFALRNVERAF</sequence>
<feature type="compositionally biased region" description="Basic and acidic residues" evidence="3">
    <location>
        <begin position="444"/>
        <end position="463"/>
    </location>
</feature>
<dbReference type="PANTHER" id="PTHR15835">
    <property type="entry name" value="NUCLEAR-INTERACTING PARTNER OF ALK"/>
    <property type="match status" value="1"/>
</dbReference>
<dbReference type="GO" id="GO:0005634">
    <property type="term" value="C:nucleus"/>
    <property type="evidence" value="ECO:0007669"/>
    <property type="project" value="UniProtKB-SubCell"/>
</dbReference>
<accession>A0A024GTQ1</accession>
<evidence type="ECO:0000259" key="4">
    <source>
        <dbReference type="Pfam" id="PF07967"/>
    </source>
</evidence>
<comment type="caution">
    <text evidence="5">The sequence shown here is derived from an EMBL/GenBank/DDBJ whole genome shotgun (WGS) entry which is preliminary data.</text>
</comment>
<feature type="compositionally biased region" description="Polar residues" evidence="3">
    <location>
        <begin position="427"/>
        <end position="439"/>
    </location>
</feature>
<keyword evidence="6" id="KW-1185">Reference proteome</keyword>
<dbReference type="InParanoid" id="A0A024GTQ1"/>
<evidence type="ECO:0000313" key="5">
    <source>
        <dbReference type="EMBL" id="CCI50099.1"/>
    </source>
</evidence>
<dbReference type="PANTHER" id="PTHR15835:SF6">
    <property type="entry name" value="ZINC FINGER C3HC-TYPE PROTEIN 1"/>
    <property type="match status" value="1"/>
</dbReference>
<feature type="domain" description="C3HC-type" evidence="4">
    <location>
        <begin position="49"/>
        <end position="167"/>
    </location>
</feature>
<gene>
    <name evidence="5" type="ORF">BN9_116110</name>
</gene>
<name>A0A024GTQ1_9STRA</name>
<dbReference type="OrthoDB" id="614844at2759"/>
<dbReference type="EMBL" id="CAIX01000391">
    <property type="protein sequence ID" value="CCI50099.1"/>
    <property type="molecule type" value="Genomic_DNA"/>
</dbReference>
<protein>
    <recommendedName>
        <fullName evidence="4">C3HC-type domain-containing protein</fullName>
    </recommendedName>
</protein>
<feature type="region of interest" description="Disordered" evidence="3">
    <location>
        <begin position="424"/>
        <end position="465"/>
    </location>
</feature>
<dbReference type="GO" id="GO:0008270">
    <property type="term" value="F:zinc ion binding"/>
    <property type="evidence" value="ECO:0007669"/>
    <property type="project" value="InterPro"/>
</dbReference>